<dbReference type="Gene3D" id="3.90.226.10">
    <property type="entry name" value="2-enoyl-CoA Hydratase, Chain A, domain 1"/>
    <property type="match status" value="1"/>
</dbReference>
<keyword evidence="2" id="KW-0456">Lyase</keyword>
<dbReference type="EC" id="4.2.1.17" evidence="2"/>
<name>A0A410MAE5_9BACI</name>
<dbReference type="SUPFAM" id="SSF52096">
    <property type="entry name" value="ClpP/crotonase"/>
    <property type="match status" value="1"/>
</dbReference>
<dbReference type="RefSeq" id="WP_128523695.1">
    <property type="nucleotide sequence ID" value="NZ_CP026118.1"/>
</dbReference>
<dbReference type="PANTHER" id="PTHR43459">
    <property type="entry name" value="ENOYL-COA HYDRATASE"/>
    <property type="match status" value="1"/>
</dbReference>
<sequence>MKHFIIEEKENVVHLRIARGEKYNALDGELLEEFASVLETVKETDAQLLVLSGKGDGFCAGGDLSMMKDFTDSQKYDQVMDHIEKIVTTIYTMPKVVISALHGPVVGLGLSIALAADYVVAEPDATLSMNFIGIGLAPDGGGHFWLQERLGTHRAKHFAWEGQQMRAKEAYDHKLVDIVVNGSVFEEADQIAQKWSKRPLKSMIATKQIYHQYGLDRLLQYLAKERQAQWQLRQTNDHMEGVQAFLEKRTPDFRGE</sequence>
<dbReference type="Pfam" id="PF00378">
    <property type="entry name" value="ECH_1"/>
    <property type="match status" value="1"/>
</dbReference>
<evidence type="ECO:0000256" key="1">
    <source>
        <dbReference type="ARBA" id="ARBA00005254"/>
    </source>
</evidence>
<dbReference type="NCBIfam" id="NF005804">
    <property type="entry name" value="PRK07659.1"/>
    <property type="match status" value="1"/>
</dbReference>
<dbReference type="OrthoDB" id="9775794at2"/>
<reference evidence="2 3" key="1">
    <citation type="submission" date="2018-01" db="EMBL/GenBank/DDBJ databases">
        <title>The whole genome sequencing and assembly of Halobacillus litoralis ERB031 strain.</title>
        <authorList>
            <person name="Lee S.-J."/>
            <person name="Park M.-K."/>
            <person name="Kim J.-Y."/>
            <person name="Lee Y.-J."/>
            <person name="Yi H."/>
            <person name="Bahn Y.-S."/>
            <person name="Kim J.F."/>
            <person name="Lee D.-W."/>
        </authorList>
    </citation>
    <scope>NUCLEOTIDE SEQUENCE [LARGE SCALE GENOMIC DNA]</scope>
    <source>
        <strain evidence="2 3">ERB 031</strain>
    </source>
</reference>
<dbReference type="InterPro" id="IPR001753">
    <property type="entry name" value="Enoyl-CoA_hydra/iso"/>
</dbReference>
<protein>
    <submittedName>
        <fullName evidence="2">Enoyl-CoA hydratase</fullName>
        <ecNumber evidence="2">4.2.1.17</ecNumber>
    </submittedName>
</protein>
<dbReference type="Proteomes" id="UP000287756">
    <property type="component" value="Chromosome"/>
</dbReference>
<dbReference type="AlphaFoldDB" id="A0A410MAE5"/>
<comment type="similarity">
    <text evidence="1">Belongs to the enoyl-CoA hydratase/isomerase family.</text>
</comment>
<dbReference type="EMBL" id="CP026118">
    <property type="protein sequence ID" value="QAS51712.1"/>
    <property type="molecule type" value="Genomic_DNA"/>
</dbReference>
<dbReference type="CDD" id="cd06558">
    <property type="entry name" value="crotonase-like"/>
    <property type="match status" value="1"/>
</dbReference>
<evidence type="ECO:0000313" key="3">
    <source>
        <dbReference type="Proteomes" id="UP000287756"/>
    </source>
</evidence>
<gene>
    <name evidence="2" type="ORF">HLI_05435</name>
</gene>
<organism evidence="2 3">
    <name type="scientific">Halobacillus litoralis</name>
    <dbReference type="NCBI Taxonomy" id="45668"/>
    <lineage>
        <taxon>Bacteria</taxon>
        <taxon>Bacillati</taxon>
        <taxon>Bacillota</taxon>
        <taxon>Bacilli</taxon>
        <taxon>Bacillales</taxon>
        <taxon>Bacillaceae</taxon>
        <taxon>Halobacillus</taxon>
    </lineage>
</organism>
<dbReference type="KEGG" id="hli:HLI_05435"/>
<proteinExistence type="inferred from homology"/>
<dbReference type="PANTHER" id="PTHR43459:SF1">
    <property type="entry name" value="EG:BACN32G11.4 PROTEIN"/>
    <property type="match status" value="1"/>
</dbReference>
<dbReference type="Gene3D" id="1.10.12.10">
    <property type="entry name" value="Lyase 2-enoyl-coa Hydratase, Chain A, domain 2"/>
    <property type="match status" value="1"/>
</dbReference>
<dbReference type="GO" id="GO:0004300">
    <property type="term" value="F:enoyl-CoA hydratase activity"/>
    <property type="evidence" value="ECO:0007669"/>
    <property type="project" value="UniProtKB-EC"/>
</dbReference>
<evidence type="ECO:0000313" key="2">
    <source>
        <dbReference type="EMBL" id="QAS51712.1"/>
    </source>
</evidence>
<accession>A0A410MAE5</accession>
<dbReference type="InterPro" id="IPR029045">
    <property type="entry name" value="ClpP/crotonase-like_dom_sf"/>
</dbReference>
<dbReference type="InterPro" id="IPR014748">
    <property type="entry name" value="Enoyl-CoA_hydra_C"/>
</dbReference>